<dbReference type="PANTHER" id="PTHR32423">
    <property type="entry name" value="SAP DOMAIN-CONTAINING PROTEIN-RELATED"/>
    <property type="match status" value="1"/>
</dbReference>
<dbReference type="EMBL" id="ADBJ01000008">
    <property type="protein sequence ID" value="EFA84555.1"/>
    <property type="molecule type" value="Genomic_DNA"/>
</dbReference>
<dbReference type="InterPro" id="IPR032675">
    <property type="entry name" value="LRR_dom_sf"/>
</dbReference>
<dbReference type="SUPFAM" id="SSF52047">
    <property type="entry name" value="RNI-like"/>
    <property type="match status" value="1"/>
</dbReference>
<evidence type="ECO:0000313" key="2">
    <source>
        <dbReference type="Proteomes" id="UP000001396"/>
    </source>
</evidence>
<dbReference type="InParanoid" id="D3AZT1"/>
<dbReference type="AlphaFoldDB" id="D3AZT1"/>
<proteinExistence type="predicted"/>
<organism evidence="1 2">
    <name type="scientific">Heterostelium pallidum (strain ATCC 26659 / Pp 5 / PN500)</name>
    <name type="common">Cellular slime mold</name>
    <name type="synonym">Polysphondylium pallidum</name>
    <dbReference type="NCBI Taxonomy" id="670386"/>
    <lineage>
        <taxon>Eukaryota</taxon>
        <taxon>Amoebozoa</taxon>
        <taxon>Evosea</taxon>
        <taxon>Eumycetozoa</taxon>
        <taxon>Dictyostelia</taxon>
        <taxon>Acytosteliales</taxon>
        <taxon>Acytosteliaceae</taxon>
        <taxon>Heterostelium</taxon>
    </lineage>
</organism>
<gene>
    <name evidence="1" type="ORF">PPL_01544</name>
</gene>
<dbReference type="Proteomes" id="UP000001396">
    <property type="component" value="Unassembled WGS sequence"/>
</dbReference>
<dbReference type="GeneID" id="31357073"/>
<name>D3AZT1_HETP5</name>
<reference evidence="1 2" key="1">
    <citation type="journal article" date="2011" name="Genome Res.">
        <title>Phylogeny-wide analysis of social amoeba genomes highlights ancient origins for complex intercellular communication.</title>
        <authorList>
            <person name="Heidel A.J."/>
            <person name="Lawal H.M."/>
            <person name="Felder M."/>
            <person name="Schilde C."/>
            <person name="Helps N.R."/>
            <person name="Tunggal B."/>
            <person name="Rivero F."/>
            <person name="John U."/>
            <person name="Schleicher M."/>
            <person name="Eichinger L."/>
            <person name="Platzer M."/>
            <person name="Noegel A.A."/>
            <person name="Schaap P."/>
            <person name="Gloeckner G."/>
        </authorList>
    </citation>
    <scope>NUCLEOTIDE SEQUENCE [LARGE SCALE GENOMIC DNA]</scope>
    <source>
        <strain evidence="2">ATCC 26659 / Pp 5 / PN500</strain>
    </source>
</reference>
<dbReference type="PANTHER" id="PTHR32423:SF24">
    <property type="entry name" value="CCZ1_INTU_HSP4 FIRST LONGIN DOMAIN-CONTAINING PROTEIN-RELATED"/>
    <property type="match status" value="1"/>
</dbReference>
<keyword evidence="2" id="KW-1185">Reference proteome</keyword>
<evidence type="ECO:0000313" key="1">
    <source>
        <dbReference type="EMBL" id="EFA84555.1"/>
    </source>
</evidence>
<sequence length="571" mass="65406">MEYINPFTQNIILKLLIQYNSLDIEPIADSNCKKINLLDDPVFNEEPASIDGIPCLDKRNDDLLPFLSFRKKLLSLSLVCWRWFNYVSKQITHLSVKLVGDNLLSFSGPIVNNKRQWSVPFRLQTLESKYSLYQSKNIITLTVLLDSSCQRLMTCNEIAKITLNSNLPTKLKQMIPTLRRKKAIEILNFSIHNLYTKLASHQLSFVNLIFKRCYQQLGQKIVRLMNNIKQLFTVESLEHLLIQSDFVELADLVVGLNSFNLKTLNCNILYHQIIQDCKLTDNRQPIFNNFFQLHTPADPYHQTENTCQWTSTTPAYHYTNIRQHVASFCDSIAKNKSIESLTLGNYCSNFSHKRACFCHDTEDNSIPSKLRMPLCPLLNESFANAIKSNNTIKSLTLSNLTGLVNESFFKAMEANKSITSLSLIDSTLQDNANITQLVKLLEVNKTLKYISIANNPQIDTGKPLSRILSLNNSIEQIDISFNQFKDLSTFVSQTNHFKPDPKVKSITLKINGNNTNFKSEISKLTPSHVSVDFSVNQKIINNQQNQHISGINSILDIENFDKELKRFNYFN</sequence>
<protein>
    <submittedName>
        <fullName evidence="1">Uncharacterized protein</fullName>
    </submittedName>
</protein>
<dbReference type="RefSeq" id="XP_020436668.1">
    <property type="nucleotide sequence ID" value="XM_020572551.1"/>
</dbReference>
<accession>D3AZT1</accession>
<dbReference type="Gene3D" id="3.80.10.10">
    <property type="entry name" value="Ribonuclease Inhibitor"/>
    <property type="match status" value="1"/>
</dbReference>
<comment type="caution">
    <text evidence="1">The sequence shown here is derived from an EMBL/GenBank/DDBJ whole genome shotgun (WGS) entry which is preliminary data.</text>
</comment>